<dbReference type="AlphaFoldDB" id="A0AA88WB32"/>
<proteinExistence type="predicted"/>
<evidence type="ECO:0000313" key="1">
    <source>
        <dbReference type="EMBL" id="KAK3019925.1"/>
    </source>
</evidence>
<keyword evidence="2" id="KW-1185">Reference proteome</keyword>
<dbReference type="EMBL" id="JAVXUP010000844">
    <property type="protein sequence ID" value="KAK3019925.1"/>
    <property type="molecule type" value="Genomic_DNA"/>
</dbReference>
<protein>
    <submittedName>
        <fullName evidence="1">Uncharacterized protein</fullName>
    </submittedName>
</protein>
<sequence>MALIKFGGRHTSKSMLFPPSSPGYNVTFPSNLFAYPLRIATAFPSPNSLPYMSNRDLRPCIEEMPEGAAISNRVVDGTSNEDAIYQLCHLNC</sequence>
<name>A0AA88WB32_9ASTE</name>
<gene>
    <name evidence="1" type="ORF">RJ639_004908</name>
</gene>
<accession>A0AA88WB32</accession>
<comment type="caution">
    <text evidence="1">The sequence shown here is derived from an EMBL/GenBank/DDBJ whole genome shotgun (WGS) entry which is preliminary data.</text>
</comment>
<evidence type="ECO:0000313" key="2">
    <source>
        <dbReference type="Proteomes" id="UP001188597"/>
    </source>
</evidence>
<dbReference type="Proteomes" id="UP001188597">
    <property type="component" value="Unassembled WGS sequence"/>
</dbReference>
<organism evidence="1 2">
    <name type="scientific">Escallonia herrerae</name>
    <dbReference type="NCBI Taxonomy" id="1293975"/>
    <lineage>
        <taxon>Eukaryota</taxon>
        <taxon>Viridiplantae</taxon>
        <taxon>Streptophyta</taxon>
        <taxon>Embryophyta</taxon>
        <taxon>Tracheophyta</taxon>
        <taxon>Spermatophyta</taxon>
        <taxon>Magnoliopsida</taxon>
        <taxon>eudicotyledons</taxon>
        <taxon>Gunneridae</taxon>
        <taxon>Pentapetalae</taxon>
        <taxon>asterids</taxon>
        <taxon>campanulids</taxon>
        <taxon>Escalloniales</taxon>
        <taxon>Escalloniaceae</taxon>
        <taxon>Escallonia</taxon>
    </lineage>
</organism>
<reference evidence="1" key="1">
    <citation type="submission" date="2022-12" db="EMBL/GenBank/DDBJ databases">
        <title>Draft genome assemblies for two species of Escallonia (Escalloniales).</title>
        <authorList>
            <person name="Chanderbali A."/>
            <person name="Dervinis C."/>
            <person name="Anghel I."/>
            <person name="Soltis D."/>
            <person name="Soltis P."/>
            <person name="Zapata F."/>
        </authorList>
    </citation>
    <scope>NUCLEOTIDE SEQUENCE</scope>
    <source>
        <strain evidence="1">UCBG64.0493</strain>
        <tissue evidence="1">Leaf</tissue>
    </source>
</reference>